<feature type="transmembrane region" description="Helical" evidence="8">
    <location>
        <begin position="85"/>
        <end position="103"/>
    </location>
</feature>
<keyword evidence="4 7" id="KW-0812">Transmembrane</keyword>
<dbReference type="OrthoDB" id="21828at2"/>
<dbReference type="InterPro" id="IPR037185">
    <property type="entry name" value="EmrE-like"/>
</dbReference>
<dbReference type="PANTHER" id="PTHR30561:SF0">
    <property type="entry name" value="GUANIDINIUM EXPORTER"/>
    <property type="match status" value="1"/>
</dbReference>
<dbReference type="InterPro" id="IPR045324">
    <property type="entry name" value="Small_multidrug_res"/>
</dbReference>
<evidence type="ECO:0000256" key="7">
    <source>
        <dbReference type="RuleBase" id="RU003942"/>
    </source>
</evidence>
<accession>A0A377FXT0</accession>
<evidence type="ECO:0000256" key="6">
    <source>
        <dbReference type="ARBA" id="ARBA00023136"/>
    </source>
</evidence>
<keyword evidence="6 8" id="KW-0472">Membrane</keyword>
<evidence type="ECO:0000313" key="10">
    <source>
        <dbReference type="Proteomes" id="UP000254060"/>
    </source>
</evidence>
<dbReference type="InterPro" id="IPR000390">
    <property type="entry name" value="Small_drug/metabolite_transptr"/>
</dbReference>
<evidence type="ECO:0000256" key="8">
    <source>
        <dbReference type="SAM" id="Phobius"/>
    </source>
</evidence>
<dbReference type="GO" id="GO:0005886">
    <property type="term" value="C:plasma membrane"/>
    <property type="evidence" value="ECO:0007669"/>
    <property type="project" value="UniProtKB-SubCell"/>
</dbReference>
<dbReference type="AlphaFoldDB" id="A0A377FXT0"/>
<evidence type="ECO:0000256" key="5">
    <source>
        <dbReference type="ARBA" id="ARBA00022989"/>
    </source>
</evidence>
<keyword evidence="3" id="KW-1003">Cell membrane</keyword>
<feature type="transmembrane region" description="Helical" evidence="8">
    <location>
        <begin position="28"/>
        <end position="47"/>
    </location>
</feature>
<dbReference type="EMBL" id="UGGP01000001">
    <property type="protein sequence ID" value="STO09113.1"/>
    <property type="molecule type" value="Genomic_DNA"/>
</dbReference>
<feature type="transmembrane region" description="Helical" evidence="8">
    <location>
        <begin position="59"/>
        <end position="78"/>
    </location>
</feature>
<evidence type="ECO:0000256" key="4">
    <source>
        <dbReference type="ARBA" id="ARBA00022692"/>
    </source>
</evidence>
<dbReference type="Proteomes" id="UP000254060">
    <property type="component" value="Unassembled WGS sequence"/>
</dbReference>
<dbReference type="PANTHER" id="PTHR30561">
    <property type="entry name" value="SMR FAMILY PROTON-DEPENDENT DRUG EFFLUX TRANSPORTER SUGE"/>
    <property type="match status" value="1"/>
</dbReference>
<evidence type="ECO:0000256" key="2">
    <source>
        <dbReference type="ARBA" id="ARBA00022448"/>
    </source>
</evidence>
<feature type="transmembrane region" description="Helical" evidence="8">
    <location>
        <begin position="6"/>
        <end position="21"/>
    </location>
</feature>
<name>A0A377FXT0_9BACL</name>
<keyword evidence="5 8" id="KW-1133">Transmembrane helix</keyword>
<protein>
    <submittedName>
        <fullName evidence="9">Multidrug resistance protein ykkD</fullName>
    </submittedName>
</protein>
<dbReference type="GO" id="GO:0022857">
    <property type="term" value="F:transmembrane transporter activity"/>
    <property type="evidence" value="ECO:0007669"/>
    <property type="project" value="InterPro"/>
</dbReference>
<evidence type="ECO:0000256" key="1">
    <source>
        <dbReference type="ARBA" id="ARBA00004651"/>
    </source>
</evidence>
<comment type="similarity">
    <text evidence="7">Belongs to the drug/metabolite transporter (DMT) superfamily. Small multidrug resistance (SMR) (TC 2.A.7.1) family.</text>
</comment>
<dbReference type="Gene3D" id="1.10.3730.20">
    <property type="match status" value="1"/>
</dbReference>
<keyword evidence="2" id="KW-0813">Transport</keyword>
<reference evidence="9 10" key="1">
    <citation type="submission" date="2018-06" db="EMBL/GenBank/DDBJ databases">
        <authorList>
            <consortium name="Pathogen Informatics"/>
            <person name="Doyle S."/>
        </authorList>
    </citation>
    <scope>NUCLEOTIDE SEQUENCE [LARGE SCALE GENOMIC DNA]</scope>
    <source>
        <strain evidence="9 10">NCTC13163</strain>
    </source>
</reference>
<evidence type="ECO:0000313" key="9">
    <source>
        <dbReference type="EMBL" id="STO09113.1"/>
    </source>
</evidence>
<comment type="subcellular location">
    <subcellularLocation>
        <location evidence="1 7">Cell membrane</location>
        <topology evidence="1 7">Multi-pass membrane protein</topology>
    </subcellularLocation>
</comment>
<dbReference type="Pfam" id="PF00893">
    <property type="entry name" value="Multi_Drug_Res"/>
    <property type="match status" value="1"/>
</dbReference>
<dbReference type="STRING" id="1397694.GCA_000702585_02997"/>
<gene>
    <name evidence="9" type="primary">ykkD</name>
    <name evidence="9" type="ORF">NCTC13163_02512</name>
</gene>
<dbReference type="SUPFAM" id="SSF103481">
    <property type="entry name" value="Multidrug resistance efflux transporter EmrE"/>
    <property type="match status" value="1"/>
</dbReference>
<organism evidence="9 10">
    <name type="scientific">Exiguobacterium aurantiacum</name>
    <dbReference type="NCBI Taxonomy" id="33987"/>
    <lineage>
        <taxon>Bacteria</taxon>
        <taxon>Bacillati</taxon>
        <taxon>Bacillota</taxon>
        <taxon>Bacilli</taxon>
        <taxon>Bacillales</taxon>
        <taxon>Bacillales Family XII. Incertae Sedis</taxon>
        <taxon>Exiguobacterium</taxon>
    </lineage>
</organism>
<proteinExistence type="inferred from homology"/>
<evidence type="ECO:0000256" key="3">
    <source>
        <dbReference type="ARBA" id="ARBA00022475"/>
    </source>
</evidence>
<sequence>MSWAFLIGAGLAEMIAVFFMGKSKGYQILKWSILSIVTFALSFYLLSRSLETLPLGLAYSIWVGIGAAGGVILGMLYLNESTDRWRIFFLTLIIGSVVGLKVIA</sequence>
<dbReference type="RefSeq" id="WP_024371711.1">
    <property type="nucleotide sequence ID" value="NZ_UGGP01000001.1"/>
</dbReference>